<feature type="transmembrane region" description="Helical" evidence="1">
    <location>
        <begin position="335"/>
        <end position="352"/>
    </location>
</feature>
<feature type="transmembrane region" description="Helical" evidence="1">
    <location>
        <begin position="414"/>
        <end position="432"/>
    </location>
</feature>
<name>A0A1H3HRV6_9EURY</name>
<organism evidence="2 3">
    <name type="scientific">Halopenitus persicus</name>
    <dbReference type="NCBI Taxonomy" id="1048396"/>
    <lineage>
        <taxon>Archaea</taxon>
        <taxon>Methanobacteriati</taxon>
        <taxon>Methanobacteriota</taxon>
        <taxon>Stenosarchaea group</taxon>
        <taxon>Halobacteria</taxon>
        <taxon>Halobacteriales</taxon>
        <taxon>Haloferacaceae</taxon>
        <taxon>Halopenitus</taxon>
    </lineage>
</organism>
<dbReference type="AlphaFoldDB" id="A0A1H3HRV6"/>
<feature type="transmembrane region" description="Helical" evidence="1">
    <location>
        <begin position="384"/>
        <end position="402"/>
    </location>
</feature>
<reference evidence="3" key="1">
    <citation type="submission" date="2016-10" db="EMBL/GenBank/DDBJ databases">
        <authorList>
            <person name="Varghese N."/>
            <person name="Submissions S."/>
        </authorList>
    </citation>
    <scope>NUCLEOTIDE SEQUENCE [LARGE SCALE GENOMIC DNA]</scope>
    <source>
        <strain evidence="3">DC30,IBRC 10041,KCTC 4046</strain>
    </source>
</reference>
<evidence type="ECO:0000256" key="1">
    <source>
        <dbReference type="SAM" id="Phobius"/>
    </source>
</evidence>
<feature type="transmembrane region" description="Helical" evidence="1">
    <location>
        <begin position="358"/>
        <end position="377"/>
    </location>
</feature>
<feature type="transmembrane region" description="Helical" evidence="1">
    <location>
        <begin position="239"/>
        <end position="259"/>
    </location>
</feature>
<dbReference type="RefSeq" id="WP_021074114.1">
    <property type="nucleotide sequence ID" value="NZ_FNPC01000003.1"/>
</dbReference>
<evidence type="ECO:0000313" key="2">
    <source>
        <dbReference type="EMBL" id="SDY17538.1"/>
    </source>
</evidence>
<dbReference type="GeneID" id="43837754"/>
<feature type="transmembrane region" description="Helical" evidence="1">
    <location>
        <begin position="298"/>
        <end position="323"/>
    </location>
</feature>
<keyword evidence="3" id="KW-1185">Reference proteome</keyword>
<keyword evidence="1" id="KW-0472">Membrane</keyword>
<feature type="transmembrane region" description="Helical" evidence="1">
    <location>
        <begin position="271"/>
        <end position="292"/>
    </location>
</feature>
<protein>
    <submittedName>
        <fullName evidence="2">Uncharacterized protein</fullName>
    </submittedName>
</protein>
<gene>
    <name evidence="2" type="ORF">SAMN05216564_103382</name>
</gene>
<keyword evidence="1" id="KW-0812">Transmembrane</keyword>
<sequence length="459" mass="46245">MRPPHAVLVGSAVLLLLVGLVPAGSAAPPPEGVCGICGAEFERAAAADGVNATVGGSSLTVRVAADGTSRWRATATLNRAAANRFAENRTLLRRVVDRSYASSRTVVDEPENRSVALADRTVTVTFAVSDAAERYPGDVLLFTEFTRQPPHGAAYVNADRLTVAGPANTTVTHAPPGSTIDGNRVVRTVDGDRGSDGPRLGREATVAFAPADGPLAQAATAAAVRLNAFGMIESELRQYALGPAVLLGLVATGLLLGRGRLPPALARGRTVTRWLAAGVGLYAALVAIAALVAGDDLWLVLGLVGVGLAPQTFVTATAAILLAPVPVDVDPDGNVTGLAAVSVLAWTLVLVLGAPASALLVLGVGPLVFLPFGVLAGAGRRSRVLFPAVAALGPIVAALPFVPQVGVVFVSPTMLALLSGGTALLGVPLFAIGHRLGNAIGGGGATSERSSRSDGSASG</sequence>
<keyword evidence="1" id="KW-1133">Transmembrane helix</keyword>
<dbReference type="Proteomes" id="UP000199079">
    <property type="component" value="Unassembled WGS sequence"/>
</dbReference>
<proteinExistence type="predicted"/>
<accession>A0A1H3HRV6</accession>
<dbReference type="OrthoDB" id="242474at2157"/>
<evidence type="ECO:0000313" key="3">
    <source>
        <dbReference type="Proteomes" id="UP000199079"/>
    </source>
</evidence>
<dbReference type="EMBL" id="FNPC01000003">
    <property type="protein sequence ID" value="SDY17538.1"/>
    <property type="molecule type" value="Genomic_DNA"/>
</dbReference>